<dbReference type="Proteomes" id="UP000708208">
    <property type="component" value="Unassembled WGS sequence"/>
</dbReference>
<dbReference type="InterPro" id="IPR050828">
    <property type="entry name" value="C-type_lectin/matrix_domain"/>
</dbReference>
<evidence type="ECO:0000313" key="3">
    <source>
        <dbReference type="EMBL" id="CAG7838088.1"/>
    </source>
</evidence>
<name>A0A8J2LU15_9HEXA</name>
<evidence type="ECO:0000256" key="1">
    <source>
        <dbReference type="SAM" id="SignalP"/>
    </source>
</evidence>
<feature type="chain" id="PRO_5035297097" description="C-type lectin domain-containing protein" evidence="1">
    <location>
        <begin position="23"/>
        <end position="182"/>
    </location>
</feature>
<gene>
    <name evidence="3" type="ORF">AFUS01_LOCUS47098</name>
</gene>
<dbReference type="InterPro" id="IPR018378">
    <property type="entry name" value="C-type_lectin_CS"/>
</dbReference>
<dbReference type="PANTHER" id="PTHR45710:SF26">
    <property type="entry name" value="RH26557P"/>
    <property type="match status" value="1"/>
</dbReference>
<keyword evidence="1" id="KW-0732">Signal</keyword>
<organism evidence="3 4">
    <name type="scientific">Allacma fusca</name>
    <dbReference type="NCBI Taxonomy" id="39272"/>
    <lineage>
        <taxon>Eukaryota</taxon>
        <taxon>Metazoa</taxon>
        <taxon>Ecdysozoa</taxon>
        <taxon>Arthropoda</taxon>
        <taxon>Hexapoda</taxon>
        <taxon>Collembola</taxon>
        <taxon>Symphypleona</taxon>
        <taxon>Sminthuridae</taxon>
        <taxon>Allacma</taxon>
    </lineage>
</organism>
<feature type="domain" description="C-type lectin" evidence="2">
    <location>
        <begin position="36"/>
        <end position="157"/>
    </location>
</feature>
<dbReference type="PROSITE" id="PS50041">
    <property type="entry name" value="C_TYPE_LECTIN_2"/>
    <property type="match status" value="1"/>
</dbReference>
<dbReference type="Pfam" id="PF00059">
    <property type="entry name" value="Lectin_C"/>
    <property type="match status" value="1"/>
</dbReference>
<dbReference type="OrthoDB" id="6133475at2759"/>
<dbReference type="CDD" id="cd00037">
    <property type="entry name" value="CLECT"/>
    <property type="match status" value="1"/>
</dbReference>
<dbReference type="PANTHER" id="PTHR45710">
    <property type="entry name" value="C-TYPE LECTIN DOMAIN-CONTAINING PROTEIN 180"/>
    <property type="match status" value="1"/>
</dbReference>
<protein>
    <recommendedName>
        <fullName evidence="2">C-type lectin domain-containing protein</fullName>
    </recommendedName>
</protein>
<dbReference type="AlphaFoldDB" id="A0A8J2LU15"/>
<keyword evidence="4" id="KW-1185">Reference proteome</keyword>
<reference evidence="3" key="1">
    <citation type="submission" date="2021-06" db="EMBL/GenBank/DDBJ databases">
        <authorList>
            <person name="Hodson N. C."/>
            <person name="Mongue J. A."/>
            <person name="Jaron S. K."/>
        </authorList>
    </citation>
    <scope>NUCLEOTIDE SEQUENCE</scope>
</reference>
<comment type="caution">
    <text evidence="3">The sequence shown here is derived from an EMBL/GenBank/DDBJ whole genome shotgun (WGS) entry which is preliminary data.</text>
</comment>
<sequence length="182" mass="21253">MLTMKSVVVFVVIVVVSQDISAEPRYRCPNKRYIRLANSCYLLSGEIATWQEAHFRCRDLDAQLAVLATEYEDSSLRNYLEKRELAQLGRWIGGMWAQDHWIWAAQGTEIDNRRAFVSSSAQHLSSADQWMCLYMDSRNRYRWANENCIRQLHYICEAPLTRTRIGHLNRTSTVIYATNNNQ</sequence>
<accession>A0A8J2LU15</accession>
<dbReference type="PROSITE" id="PS00615">
    <property type="entry name" value="C_TYPE_LECTIN_1"/>
    <property type="match status" value="1"/>
</dbReference>
<proteinExistence type="predicted"/>
<evidence type="ECO:0000313" key="4">
    <source>
        <dbReference type="Proteomes" id="UP000708208"/>
    </source>
</evidence>
<dbReference type="EMBL" id="CAJVCH010571644">
    <property type="protein sequence ID" value="CAG7838088.1"/>
    <property type="molecule type" value="Genomic_DNA"/>
</dbReference>
<feature type="signal peptide" evidence="1">
    <location>
        <begin position="1"/>
        <end position="22"/>
    </location>
</feature>
<dbReference type="InterPro" id="IPR001304">
    <property type="entry name" value="C-type_lectin-like"/>
</dbReference>
<evidence type="ECO:0000259" key="2">
    <source>
        <dbReference type="PROSITE" id="PS50041"/>
    </source>
</evidence>
<dbReference type="SMART" id="SM00034">
    <property type="entry name" value="CLECT"/>
    <property type="match status" value="1"/>
</dbReference>